<gene>
    <name evidence="4" type="ORF">GV64_15735</name>
</gene>
<dbReference type="SUPFAM" id="SSF53271">
    <property type="entry name" value="PRTase-like"/>
    <property type="match status" value="1"/>
</dbReference>
<feature type="domain" description="Phosphoribosyltransferase" evidence="3">
    <location>
        <begin position="13"/>
        <end position="159"/>
    </location>
</feature>
<dbReference type="PANTHER" id="PTHR43363">
    <property type="entry name" value="HYPOXANTHINE PHOSPHORIBOSYLTRANSFERASE"/>
    <property type="match status" value="1"/>
</dbReference>
<dbReference type="InterPro" id="IPR000836">
    <property type="entry name" value="PRTase_dom"/>
</dbReference>
<dbReference type="EMBL" id="JOJP01000001">
    <property type="protein sequence ID" value="KEI71983.1"/>
    <property type="molecule type" value="Genomic_DNA"/>
</dbReference>
<dbReference type="CDD" id="cd06223">
    <property type="entry name" value="PRTases_typeI"/>
    <property type="match status" value="1"/>
</dbReference>
<name>A0A081KCV7_9GAMM</name>
<dbReference type="PANTHER" id="PTHR43363:SF1">
    <property type="entry name" value="HYPOXANTHINE-GUANINE PHOSPHORIBOSYLTRANSFERASE"/>
    <property type="match status" value="1"/>
</dbReference>
<keyword evidence="1" id="KW-0328">Glycosyltransferase</keyword>
<dbReference type="GO" id="GO:0016757">
    <property type="term" value="F:glycosyltransferase activity"/>
    <property type="evidence" value="ECO:0007669"/>
    <property type="project" value="UniProtKB-KW"/>
</dbReference>
<dbReference type="InterPro" id="IPR029057">
    <property type="entry name" value="PRTase-like"/>
</dbReference>
<dbReference type="Proteomes" id="UP000027997">
    <property type="component" value="Unassembled WGS sequence"/>
</dbReference>
<reference evidence="4 5" key="1">
    <citation type="submission" date="2014-06" db="EMBL/GenBank/DDBJ databases">
        <title>Whole Genome Sequences of Three Symbiotic Endozoicomonas Bacteria.</title>
        <authorList>
            <person name="Neave M.J."/>
            <person name="Apprill A."/>
            <person name="Voolstra C.R."/>
        </authorList>
    </citation>
    <scope>NUCLEOTIDE SEQUENCE [LARGE SCALE GENOMIC DNA]</scope>
    <source>
        <strain evidence="4 5">DSM 22380</strain>
    </source>
</reference>
<comment type="caution">
    <text evidence="4">The sequence shown here is derived from an EMBL/GenBank/DDBJ whole genome shotgun (WGS) entry which is preliminary data.</text>
</comment>
<protein>
    <recommendedName>
        <fullName evidence="3">Phosphoribosyltransferase domain-containing protein</fullName>
    </recommendedName>
</protein>
<evidence type="ECO:0000256" key="1">
    <source>
        <dbReference type="ARBA" id="ARBA00022676"/>
    </source>
</evidence>
<evidence type="ECO:0000259" key="3">
    <source>
        <dbReference type="Pfam" id="PF00156"/>
    </source>
</evidence>
<dbReference type="Pfam" id="PF00156">
    <property type="entry name" value="Pribosyltran"/>
    <property type="match status" value="1"/>
</dbReference>
<sequence length="171" mass="19623">MPNIQQYNFTYNDIHNTIRNTAKTIAETGFEPDFLLAIGGGGLIPARIMRTYINRPILIVSLSRYSDETGTAPSSQPIKLQWLETDIDLTGKKVLVIDEVDDERTTLEFTLQHLFESHPGAEFSAFVVHNKKKEKKGQLPEQLKHFFVGEEIEDYWINYAWDADNIDMFGK</sequence>
<keyword evidence="2" id="KW-0808">Transferase</keyword>
<evidence type="ECO:0000313" key="4">
    <source>
        <dbReference type="EMBL" id="KEI71983.1"/>
    </source>
</evidence>
<proteinExistence type="predicted"/>
<dbReference type="AlphaFoldDB" id="A0A081KCV7"/>
<dbReference type="STRING" id="305900.GV64_15735"/>
<dbReference type="RefSeq" id="WP_020584465.1">
    <property type="nucleotide sequence ID" value="NZ_JOJP01000001.1"/>
</dbReference>
<organism evidence="4 5">
    <name type="scientific">Endozoicomonas elysicola</name>
    <dbReference type="NCBI Taxonomy" id="305900"/>
    <lineage>
        <taxon>Bacteria</taxon>
        <taxon>Pseudomonadati</taxon>
        <taxon>Pseudomonadota</taxon>
        <taxon>Gammaproteobacteria</taxon>
        <taxon>Oceanospirillales</taxon>
        <taxon>Endozoicomonadaceae</taxon>
        <taxon>Endozoicomonas</taxon>
    </lineage>
</organism>
<keyword evidence="5" id="KW-1185">Reference proteome</keyword>
<dbReference type="Gene3D" id="3.40.50.2020">
    <property type="match status" value="1"/>
</dbReference>
<evidence type="ECO:0000313" key="5">
    <source>
        <dbReference type="Proteomes" id="UP000027997"/>
    </source>
</evidence>
<dbReference type="eggNOG" id="COG2236">
    <property type="taxonomic scope" value="Bacteria"/>
</dbReference>
<evidence type="ECO:0000256" key="2">
    <source>
        <dbReference type="ARBA" id="ARBA00022679"/>
    </source>
</evidence>
<accession>A0A081KCV7</accession>